<reference evidence="2 3" key="1">
    <citation type="submission" date="2015-11" db="EMBL/GenBank/DDBJ databases">
        <title>Description and complete genome sequence of a novel strain predominating in hypersaline microbial mats and representing a new family of the Bacteriodetes phylum.</title>
        <authorList>
            <person name="Spring S."/>
            <person name="Bunk B."/>
            <person name="Sproer C."/>
            <person name="Klenk H.-P."/>
        </authorList>
    </citation>
    <scope>NUCLEOTIDE SEQUENCE [LARGE SCALE GENOMIC DNA]</scope>
    <source>
        <strain evidence="2 3">L21-Spi-D4</strain>
    </source>
</reference>
<evidence type="ECO:0000259" key="1">
    <source>
        <dbReference type="PROSITE" id="PS50042"/>
    </source>
</evidence>
<dbReference type="EMBL" id="CP013118">
    <property type="protein sequence ID" value="ALO16829.1"/>
    <property type="molecule type" value="Genomic_DNA"/>
</dbReference>
<dbReference type="OrthoDB" id="680421at2"/>
<sequence length="202" mass="23621">MAKITNSDLELVYNLFSQITPVTRNDIENVLPFLRKAAYAKNEKILDLGQTETRLKFVTKGIVHMYTYIDGDIFTINISLPGMLFNSLDSYLYKKPISEIQEAVSDVELLFLEKKDAEQLMLNNNTFCYIYAKLFEQVLSEREQRTLILQYRDASKRFTHFMNLTPYAKLYLQEVSQKLLAQYLGLAPETFCRVKSQYFKDC</sequence>
<evidence type="ECO:0000313" key="2">
    <source>
        <dbReference type="EMBL" id="ALO16829.1"/>
    </source>
</evidence>
<gene>
    <name evidence="2" type="ORF">L21SP5_03214</name>
</gene>
<dbReference type="Proteomes" id="UP000064893">
    <property type="component" value="Chromosome"/>
</dbReference>
<dbReference type="KEGG" id="blq:L21SP5_03214"/>
<keyword evidence="3" id="KW-1185">Reference proteome</keyword>
<feature type="domain" description="Cyclic nucleotide-binding" evidence="1">
    <location>
        <begin position="15"/>
        <end position="121"/>
    </location>
</feature>
<protein>
    <submittedName>
        <fullName evidence="2">Cyclic nucleotide-binding domain protein</fullName>
    </submittedName>
</protein>
<dbReference type="Pfam" id="PF00027">
    <property type="entry name" value="cNMP_binding"/>
    <property type="match status" value="1"/>
</dbReference>
<accession>A0A0S2I3U6</accession>
<dbReference type="InterPro" id="IPR000595">
    <property type="entry name" value="cNMP-bd_dom"/>
</dbReference>
<dbReference type="InterPro" id="IPR018490">
    <property type="entry name" value="cNMP-bd_dom_sf"/>
</dbReference>
<dbReference type="Gene3D" id="2.60.120.10">
    <property type="entry name" value="Jelly Rolls"/>
    <property type="match status" value="1"/>
</dbReference>
<dbReference type="STRING" id="1307839.L21SP5_03214"/>
<dbReference type="InterPro" id="IPR014710">
    <property type="entry name" value="RmlC-like_jellyroll"/>
</dbReference>
<dbReference type="PROSITE" id="PS50042">
    <property type="entry name" value="CNMP_BINDING_3"/>
    <property type="match status" value="1"/>
</dbReference>
<dbReference type="AlphaFoldDB" id="A0A0S2I3U6"/>
<organism evidence="2 3">
    <name type="scientific">Salinivirga cyanobacteriivorans</name>
    <dbReference type="NCBI Taxonomy" id="1307839"/>
    <lineage>
        <taxon>Bacteria</taxon>
        <taxon>Pseudomonadati</taxon>
        <taxon>Bacteroidota</taxon>
        <taxon>Bacteroidia</taxon>
        <taxon>Bacteroidales</taxon>
        <taxon>Salinivirgaceae</taxon>
        <taxon>Salinivirga</taxon>
    </lineage>
</organism>
<dbReference type="RefSeq" id="WP_057954178.1">
    <property type="nucleotide sequence ID" value="NZ_CP013118.1"/>
</dbReference>
<proteinExistence type="predicted"/>
<name>A0A0S2I3U6_9BACT</name>
<dbReference type="SUPFAM" id="SSF51206">
    <property type="entry name" value="cAMP-binding domain-like"/>
    <property type="match status" value="1"/>
</dbReference>
<evidence type="ECO:0000313" key="3">
    <source>
        <dbReference type="Proteomes" id="UP000064893"/>
    </source>
</evidence>